<dbReference type="Proteomes" id="UP001292216">
    <property type="component" value="Unassembled WGS sequence"/>
</dbReference>
<name>A0ABU5PLB1_9BACL</name>
<keyword evidence="2" id="KW-1185">Reference proteome</keyword>
<protein>
    <submittedName>
        <fullName evidence="1">Uncharacterized protein</fullName>
    </submittedName>
</protein>
<comment type="caution">
    <text evidence="1">The sequence shown here is derived from an EMBL/GenBank/DDBJ whole genome shotgun (WGS) entry which is preliminary data.</text>
</comment>
<evidence type="ECO:0000313" key="2">
    <source>
        <dbReference type="Proteomes" id="UP001292216"/>
    </source>
</evidence>
<accession>A0ABU5PLB1</accession>
<sequence length="61" mass="7070">MLKSFDIPDTDFDGLRLLLEQLTSDKVEVQNYLGGRSLRKVEINSAEGKVRLDLRSELYFH</sequence>
<evidence type="ECO:0000313" key="1">
    <source>
        <dbReference type="EMBL" id="MEA3570734.1"/>
    </source>
</evidence>
<organism evidence="1 2">
    <name type="scientific">Paenibacillus phoenicis</name>
    <dbReference type="NCBI Taxonomy" id="554117"/>
    <lineage>
        <taxon>Bacteria</taxon>
        <taxon>Bacillati</taxon>
        <taxon>Bacillota</taxon>
        <taxon>Bacilli</taxon>
        <taxon>Bacillales</taxon>
        <taxon>Paenibacillaceae</taxon>
        <taxon>Paenibacillus</taxon>
    </lineage>
</organism>
<dbReference type="EMBL" id="JAYERP010000001">
    <property type="protein sequence ID" value="MEA3570734.1"/>
    <property type="molecule type" value="Genomic_DNA"/>
</dbReference>
<reference evidence="1 2" key="1">
    <citation type="submission" date="2023-12" db="EMBL/GenBank/DDBJ databases">
        <title>Whole genome sequencing of Paenibacillus phoenicis isolated from the Phoenix Mars Lander spacecraft assembly facility.</title>
        <authorList>
            <person name="Garcia A."/>
            <person name="Venkateswaran K."/>
        </authorList>
    </citation>
    <scope>NUCLEOTIDE SEQUENCE [LARGE SCALE GENOMIC DNA]</scope>
    <source>
        <strain evidence="1 2">3PO2SA</strain>
    </source>
</reference>
<proteinExistence type="predicted"/>
<gene>
    <name evidence="1" type="ORF">U9M73_12060</name>
</gene>
<dbReference type="RefSeq" id="WP_127575685.1">
    <property type="nucleotide sequence ID" value="NZ_CBCSKM010000018.1"/>
</dbReference>